<dbReference type="EMBL" id="VEVO01000014">
    <property type="protein sequence ID" value="KAF0031220.1"/>
    <property type="molecule type" value="Genomic_DNA"/>
</dbReference>
<gene>
    <name evidence="16" type="ORF">F2P81_015775</name>
</gene>
<keyword evidence="9" id="KW-0965">Cell junction</keyword>
<evidence type="ECO:0000256" key="2">
    <source>
        <dbReference type="ARBA" id="ARBA00004435"/>
    </source>
</evidence>
<keyword evidence="8" id="KW-0677">Repeat</keyword>
<dbReference type="SUPFAM" id="SSF50044">
    <property type="entry name" value="SH3-domain"/>
    <property type="match status" value="1"/>
</dbReference>
<dbReference type="Pfam" id="PF00625">
    <property type="entry name" value="Guanylate_kin"/>
    <property type="match status" value="1"/>
</dbReference>
<dbReference type="PROSITE" id="PS50052">
    <property type="entry name" value="GUANYLATE_KINASE_2"/>
    <property type="match status" value="1"/>
</dbReference>
<organism evidence="16 17">
    <name type="scientific">Scophthalmus maximus</name>
    <name type="common">Turbot</name>
    <name type="synonym">Psetta maxima</name>
    <dbReference type="NCBI Taxonomy" id="52904"/>
    <lineage>
        <taxon>Eukaryota</taxon>
        <taxon>Metazoa</taxon>
        <taxon>Chordata</taxon>
        <taxon>Craniata</taxon>
        <taxon>Vertebrata</taxon>
        <taxon>Euteleostomi</taxon>
        <taxon>Actinopterygii</taxon>
        <taxon>Neopterygii</taxon>
        <taxon>Teleostei</taxon>
        <taxon>Neoteleostei</taxon>
        <taxon>Acanthomorphata</taxon>
        <taxon>Carangaria</taxon>
        <taxon>Pleuronectiformes</taxon>
        <taxon>Pleuronectoidei</taxon>
        <taxon>Scophthalmidae</taxon>
        <taxon>Scophthalmus</taxon>
    </lineage>
</organism>
<evidence type="ECO:0008006" key="18">
    <source>
        <dbReference type="Google" id="ProtNLM"/>
    </source>
</evidence>
<evidence type="ECO:0000256" key="6">
    <source>
        <dbReference type="ARBA" id="ARBA00022475"/>
    </source>
</evidence>
<feature type="compositionally biased region" description="Basic and acidic residues" evidence="12">
    <location>
        <begin position="254"/>
        <end position="298"/>
    </location>
</feature>
<dbReference type="InterPro" id="IPR008145">
    <property type="entry name" value="GK/Ca_channel_bsu"/>
</dbReference>
<dbReference type="InterPro" id="IPR036034">
    <property type="entry name" value="PDZ_sf"/>
</dbReference>
<evidence type="ECO:0000256" key="10">
    <source>
        <dbReference type="ARBA" id="ARBA00023136"/>
    </source>
</evidence>
<dbReference type="Proteomes" id="UP000438429">
    <property type="component" value="Unassembled WGS sequence"/>
</dbReference>
<feature type="domain" description="PDZ" evidence="15">
    <location>
        <begin position="324"/>
        <end position="369"/>
    </location>
</feature>
<evidence type="ECO:0000256" key="9">
    <source>
        <dbReference type="ARBA" id="ARBA00022949"/>
    </source>
</evidence>
<evidence type="ECO:0000256" key="12">
    <source>
        <dbReference type="SAM" id="MobiDB-lite"/>
    </source>
</evidence>
<dbReference type="Gene3D" id="2.30.30.40">
    <property type="entry name" value="SH3 Domains"/>
    <property type="match status" value="1"/>
</dbReference>
<reference evidence="16 17" key="1">
    <citation type="submission" date="2019-06" db="EMBL/GenBank/DDBJ databases">
        <title>Draft genomes of female and male turbot (Scophthalmus maximus).</title>
        <authorList>
            <person name="Xu H."/>
            <person name="Xu X.-W."/>
            <person name="Shao C."/>
            <person name="Chen S."/>
        </authorList>
    </citation>
    <scope>NUCLEOTIDE SEQUENCE [LARGE SCALE GENOMIC DNA]</scope>
    <source>
        <strain evidence="16">Ysfricsl-2016a</strain>
        <tissue evidence="16">Blood</tissue>
    </source>
</reference>
<dbReference type="PROSITE" id="PS50106">
    <property type="entry name" value="PDZ"/>
    <property type="match status" value="4"/>
</dbReference>
<evidence type="ECO:0000313" key="17">
    <source>
        <dbReference type="Proteomes" id="UP000438429"/>
    </source>
</evidence>
<comment type="similarity">
    <text evidence="3">Belongs to the MAGUK family.</text>
</comment>
<keyword evidence="5 11" id="KW-0728">SH3 domain</keyword>
<feature type="region of interest" description="Disordered" evidence="12">
    <location>
        <begin position="1303"/>
        <end position="1371"/>
    </location>
</feature>
<dbReference type="FunFam" id="3.40.50.300:FF:000110">
    <property type="entry name" value="tight junction protein ZO-1 isoform X1"/>
    <property type="match status" value="1"/>
</dbReference>
<dbReference type="InterPro" id="IPR027417">
    <property type="entry name" value="P-loop_NTPase"/>
</dbReference>
<dbReference type="FunFam" id="2.30.42.10:FF:000009">
    <property type="entry name" value="Putative tight junction protein ZO-1"/>
    <property type="match status" value="1"/>
</dbReference>
<feature type="compositionally biased region" description="Basic and acidic residues" evidence="12">
    <location>
        <begin position="428"/>
        <end position="472"/>
    </location>
</feature>
<feature type="region of interest" description="Disordered" evidence="12">
    <location>
        <begin position="1178"/>
        <end position="1262"/>
    </location>
</feature>
<feature type="compositionally biased region" description="Basic and acidic residues" evidence="12">
    <location>
        <begin position="377"/>
        <end position="421"/>
    </location>
</feature>
<comment type="subcellular location">
    <subcellularLocation>
        <location evidence="2">Cell junction</location>
        <location evidence="2">Tight junction</location>
    </subcellularLocation>
    <subcellularLocation>
        <location evidence="1">Cell membrane</location>
        <topology evidence="1">Peripheral membrane protein</topology>
        <orientation evidence="1">Cytoplasmic side</orientation>
    </subcellularLocation>
</comment>
<dbReference type="PANTHER" id="PTHR13865">
    <property type="entry name" value="TIGHT JUNCTION PROTEIN"/>
    <property type="match status" value="1"/>
</dbReference>
<dbReference type="SUPFAM" id="SSF50156">
    <property type="entry name" value="PDZ domain-like"/>
    <property type="match status" value="4"/>
</dbReference>
<dbReference type="PROSITE" id="PS50002">
    <property type="entry name" value="SH3"/>
    <property type="match status" value="1"/>
</dbReference>
<dbReference type="SMART" id="SM00228">
    <property type="entry name" value="PDZ"/>
    <property type="match status" value="4"/>
</dbReference>
<dbReference type="FunFam" id="2.30.42.10:FF:000013">
    <property type="entry name" value="Putative tight junction protein ZO-1"/>
    <property type="match status" value="1"/>
</dbReference>
<dbReference type="PRINTS" id="PR01597">
    <property type="entry name" value="ZONOCCLUDNS"/>
</dbReference>
<feature type="domain" description="PDZ" evidence="15">
    <location>
        <begin position="708"/>
        <end position="789"/>
    </location>
</feature>
<feature type="domain" description="Guanylate kinase-like" evidence="14">
    <location>
        <begin position="910"/>
        <end position="1078"/>
    </location>
</feature>
<name>A0A6A4SH61_SCOMX</name>
<evidence type="ECO:0000256" key="3">
    <source>
        <dbReference type="ARBA" id="ARBA00007014"/>
    </source>
</evidence>
<feature type="compositionally biased region" description="Low complexity" evidence="12">
    <location>
        <begin position="1211"/>
        <end position="1220"/>
    </location>
</feature>
<feature type="compositionally biased region" description="Basic and acidic residues" evidence="12">
    <location>
        <begin position="126"/>
        <end position="146"/>
    </location>
</feature>
<dbReference type="GO" id="GO:0090557">
    <property type="term" value="P:establishment of endothelial intestinal barrier"/>
    <property type="evidence" value="ECO:0007669"/>
    <property type="project" value="TreeGrafter"/>
</dbReference>
<dbReference type="GO" id="GO:0150105">
    <property type="term" value="P:protein localization to cell-cell junction"/>
    <property type="evidence" value="ECO:0007669"/>
    <property type="project" value="TreeGrafter"/>
</dbReference>
<dbReference type="InterPro" id="IPR005417">
    <property type="entry name" value="ZO"/>
</dbReference>
<dbReference type="Pfam" id="PF00595">
    <property type="entry name" value="PDZ"/>
    <property type="match status" value="3"/>
</dbReference>
<comment type="caution">
    <text evidence="16">The sequence shown here is derived from an EMBL/GenBank/DDBJ whole genome shotgun (WGS) entry which is preliminary data.</text>
</comment>
<evidence type="ECO:0000256" key="5">
    <source>
        <dbReference type="ARBA" id="ARBA00022443"/>
    </source>
</evidence>
<sequence>MEETVWEQYTVSLQRDPKMGFGIAVSGGRDNPNEETGETSIVVSDVLQGGPGDGFLFENDRVVQVNAIPMDGATHSFAVQTLRKCGKVAKITVKRPRKVPVNLLNRPSSPDDRVFNNDYNDDYNYDQDRRSVYSGRDHSPERERGGYTDSGYQTHERDHDRRERGRSTERDLSPDRQYRRDGSRGRTLDRERSPERHHRSDHVLNREYSPDRKVDRDHSPDRRYRSERALDREHSPDRRYRSERTLDRGNSPDQRYRRDSPGRGHGRDHSFERGRLPVDPRKYDEPVRRSGSRDRLDRSPSPIALPIPLPRPARDLEPLEKPVNVLLLKNRPNEEYGLRLGSQLFIKEMTSTGLASRDGNLQEGDIILKRHHRSDHVLNREYSPDRKVDRDHSPDRRYRSERALDREHSPDRRYRSERTLDRGNSPDQRYRRDSPGRGHGRDHSFERGRLPVDPRKYDEPVRRSGSRDRLDRSPSPIALPIPLPRPARDLEPLEKPVNVLLLKNRPNEEYGLRLGSQLFIKEMTSTGLASRDGNLQEGDIILKINGTVTENLSLSDAGKLIEKSRGKLQLVVQRDKQQVLIRVPPMVDSDSELDDISEIESYRSYSPQDDRRGHHSDLSSHSSNERLREKPREDPPNRLAKMGAMPTPFRVPDRAVEDMPPLQAEREEPPQTPPAKPAVVVAAAPKVHAPPRVPLKPSLEDQEVYGPNTVMVRFQKGESVGLRLAGGNDVGIFIAGVQEDSAAEQEGLRTGDQIMKVNSTDFRGMVREDAVLFLLEVPKGEDVTILAQSKPEVYEDILASGRGDSFFIRTHFEYEKEAPQSLPFSRGEIFKVTDTLYDGKLGNWLAIRTDKDNQLLEKGIIPNKSRAEQMSNVQNAARVASGNDRGDFWRLRGQRAAKKKDLRKSREDLTAAPVTTRFPAYERVVLREAGFRRPVVIFGPISDAVNEKLANDMPREFVVAKTEPKDAGSEKSSGVVRLNTIRQIIEQDRHALLDVTPKAVDTLNYTQWYPIVVFLNPDSKQGVKTMRSRIAPGSSRSARKLYEQSVKLRKTYSHLFTATIDLNSANDAWYGAVKDSIQQQQDRAVWVCEGKLEGSEEDLDLHDDRMSYLSAMSADYLSMDSRLTSDYEDTADEGGAYTDNELDETLDEPQPVSAISRSSEPVLPDEVRCLLTGDWSRERLHRDPSPPPSFVPEPPKVRAQTRTDSTRSYDSHSSSTISSDAVGGNRPLPPPVALKPVVGRLNPPAEEQGPRREEDDPANKSFLGKIKAFEKMDHLARAQRILELQEAENARLEIAQKHPDIYAIPVKLPKPNHNRPQPIGSSSNPEPQAPSRPMYSETRAHDDDEAEYRRQLADQTKRGYYNPQKYKDTEL</sequence>
<feature type="compositionally biased region" description="Basic and acidic residues" evidence="12">
    <location>
        <begin position="154"/>
        <end position="194"/>
    </location>
</feature>
<dbReference type="GO" id="GO:0045216">
    <property type="term" value="P:cell-cell junction organization"/>
    <property type="evidence" value="ECO:0007669"/>
    <property type="project" value="TreeGrafter"/>
</dbReference>
<dbReference type="CDD" id="cd06727">
    <property type="entry name" value="PDZ1_ZO1-like"/>
    <property type="match status" value="1"/>
</dbReference>
<feature type="region of interest" description="Disordered" evidence="12">
    <location>
        <begin position="1126"/>
        <end position="1161"/>
    </location>
</feature>
<feature type="region of interest" description="Disordered" evidence="12">
    <location>
        <begin position="101"/>
        <end position="315"/>
    </location>
</feature>
<keyword evidence="4" id="KW-0796">Tight junction</keyword>
<feature type="compositionally biased region" description="Basic and acidic residues" evidence="12">
    <location>
        <begin position="1248"/>
        <end position="1258"/>
    </location>
</feature>
<dbReference type="SUPFAM" id="SSF52540">
    <property type="entry name" value="P-loop containing nucleoside triphosphate hydrolases"/>
    <property type="match status" value="1"/>
</dbReference>
<evidence type="ECO:0000259" key="14">
    <source>
        <dbReference type="PROSITE" id="PS50052"/>
    </source>
</evidence>
<dbReference type="Gene3D" id="2.30.42.10">
    <property type="match status" value="4"/>
</dbReference>
<evidence type="ECO:0000256" key="4">
    <source>
        <dbReference type="ARBA" id="ARBA00022427"/>
    </source>
</evidence>
<keyword evidence="7" id="KW-0597">Phosphoprotein</keyword>
<dbReference type="SMART" id="SM00072">
    <property type="entry name" value="GuKc"/>
    <property type="match status" value="1"/>
</dbReference>
<feature type="domain" description="PDZ" evidence="15">
    <location>
        <begin position="10"/>
        <end position="97"/>
    </location>
</feature>
<dbReference type="GO" id="GO:0098609">
    <property type="term" value="P:cell-cell adhesion"/>
    <property type="evidence" value="ECO:0007669"/>
    <property type="project" value="TreeGrafter"/>
</dbReference>
<feature type="compositionally biased region" description="Basic and acidic residues" evidence="12">
    <location>
        <begin position="1338"/>
        <end position="1357"/>
    </location>
</feature>
<dbReference type="CDD" id="cd06728">
    <property type="entry name" value="PDZ2_ZO1-like_ds"/>
    <property type="match status" value="1"/>
</dbReference>
<evidence type="ECO:0000259" key="15">
    <source>
        <dbReference type="PROSITE" id="PS50106"/>
    </source>
</evidence>
<feature type="domain" description="SH3" evidence="13">
    <location>
        <begin position="803"/>
        <end position="871"/>
    </location>
</feature>
<dbReference type="InterPro" id="IPR001452">
    <property type="entry name" value="SH3_domain"/>
</dbReference>
<dbReference type="InterPro" id="IPR001478">
    <property type="entry name" value="PDZ"/>
</dbReference>
<feature type="compositionally biased region" description="Basic and acidic residues" evidence="12">
    <location>
        <begin position="201"/>
        <end position="247"/>
    </location>
</feature>
<evidence type="ECO:0000313" key="16">
    <source>
        <dbReference type="EMBL" id="KAF0031220.1"/>
    </source>
</evidence>
<dbReference type="CDD" id="cd06729">
    <property type="entry name" value="PDZ3_ZO1-like_domain"/>
    <property type="match status" value="1"/>
</dbReference>
<evidence type="ECO:0000256" key="11">
    <source>
        <dbReference type="PROSITE-ProRule" id="PRU00192"/>
    </source>
</evidence>
<dbReference type="InterPro" id="IPR036028">
    <property type="entry name" value="SH3-like_dom_sf"/>
</dbReference>
<dbReference type="Pfam" id="PF07653">
    <property type="entry name" value="SH3_2"/>
    <property type="match status" value="1"/>
</dbReference>
<evidence type="ECO:0000256" key="8">
    <source>
        <dbReference type="ARBA" id="ARBA00022737"/>
    </source>
</evidence>
<dbReference type="PANTHER" id="PTHR13865:SF26">
    <property type="entry name" value="TIGHT JUNCTION PROTEIN ZO-2"/>
    <property type="match status" value="1"/>
</dbReference>
<protein>
    <recommendedName>
        <fullName evidence="18">Tight junction protein ZO-2-like</fullName>
    </recommendedName>
</protein>
<keyword evidence="6" id="KW-1003">Cell membrane</keyword>
<dbReference type="GO" id="GO:1905605">
    <property type="term" value="P:positive regulation of blood-brain barrier permeability"/>
    <property type="evidence" value="ECO:0007669"/>
    <property type="project" value="TreeGrafter"/>
</dbReference>
<feature type="domain" description="PDZ" evidence="15">
    <location>
        <begin position="498"/>
        <end position="576"/>
    </location>
</feature>
<dbReference type="GO" id="GO:0050839">
    <property type="term" value="F:cell adhesion molecule binding"/>
    <property type="evidence" value="ECO:0007669"/>
    <property type="project" value="TreeGrafter"/>
</dbReference>
<keyword evidence="10" id="KW-0472">Membrane</keyword>
<dbReference type="Gene3D" id="3.40.50.300">
    <property type="entry name" value="P-loop containing nucleotide triphosphate hydrolases"/>
    <property type="match status" value="1"/>
</dbReference>
<dbReference type="InterPro" id="IPR008144">
    <property type="entry name" value="Guanylate_kin-like_dom"/>
</dbReference>
<dbReference type="GO" id="GO:0005886">
    <property type="term" value="C:plasma membrane"/>
    <property type="evidence" value="ECO:0007669"/>
    <property type="project" value="UniProtKB-SubCell"/>
</dbReference>
<dbReference type="GO" id="GO:0005923">
    <property type="term" value="C:bicellular tight junction"/>
    <property type="evidence" value="ECO:0007669"/>
    <property type="project" value="UniProtKB-SubCell"/>
</dbReference>
<feature type="compositionally biased region" description="Pro residues" evidence="12">
    <location>
        <begin position="1185"/>
        <end position="1194"/>
    </location>
</feature>
<feature type="region of interest" description="Disordered" evidence="12">
    <location>
        <begin position="377"/>
        <end position="483"/>
    </location>
</feature>
<accession>A0A6A4SH61</accession>
<evidence type="ECO:0000259" key="13">
    <source>
        <dbReference type="PROSITE" id="PS50002"/>
    </source>
</evidence>
<evidence type="ECO:0000256" key="1">
    <source>
        <dbReference type="ARBA" id="ARBA00004413"/>
    </source>
</evidence>
<evidence type="ECO:0000256" key="7">
    <source>
        <dbReference type="ARBA" id="ARBA00022553"/>
    </source>
</evidence>
<proteinExistence type="inferred from homology"/>
<feature type="compositionally biased region" description="Basic and acidic residues" evidence="12">
    <location>
        <begin position="608"/>
        <end position="636"/>
    </location>
</feature>
<feature type="region of interest" description="Disordered" evidence="12">
    <location>
        <begin position="602"/>
        <end position="654"/>
    </location>
</feature>